<reference evidence="1 2" key="1">
    <citation type="submission" date="2024-04" db="EMBL/GenBank/DDBJ databases">
        <authorList>
            <person name="Waldvogel A.-M."/>
            <person name="Schoenle A."/>
        </authorList>
    </citation>
    <scope>NUCLEOTIDE SEQUENCE [LARGE SCALE GENOMIC DNA]</scope>
</reference>
<evidence type="ECO:0008006" key="3">
    <source>
        <dbReference type="Google" id="ProtNLM"/>
    </source>
</evidence>
<keyword evidence="2" id="KW-1185">Reference proteome</keyword>
<dbReference type="EMBL" id="OZ035843">
    <property type="protein sequence ID" value="CAL1597309.1"/>
    <property type="molecule type" value="Genomic_DNA"/>
</dbReference>
<sequence>MVLRKVPSLCVTLSAVEQLEGVISGSERDHRSSSVVVARSEHESSYVLKLDLACCEVSRCSNYSTRPGLCSDGRLAAGGLIVPVHQSL</sequence>
<proteinExistence type="predicted"/>
<organism evidence="1 2">
    <name type="scientific">Knipowitschia caucasica</name>
    <name type="common">Caucasian dwarf goby</name>
    <name type="synonym">Pomatoschistus caucasicus</name>
    <dbReference type="NCBI Taxonomy" id="637954"/>
    <lineage>
        <taxon>Eukaryota</taxon>
        <taxon>Metazoa</taxon>
        <taxon>Chordata</taxon>
        <taxon>Craniata</taxon>
        <taxon>Vertebrata</taxon>
        <taxon>Euteleostomi</taxon>
        <taxon>Actinopterygii</taxon>
        <taxon>Neopterygii</taxon>
        <taxon>Teleostei</taxon>
        <taxon>Neoteleostei</taxon>
        <taxon>Acanthomorphata</taxon>
        <taxon>Gobiaria</taxon>
        <taxon>Gobiiformes</taxon>
        <taxon>Gobioidei</taxon>
        <taxon>Gobiidae</taxon>
        <taxon>Gobiinae</taxon>
        <taxon>Knipowitschia</taxon>
    </lineage>
</organism>
<accession>A0AAV2LCN3</accession>
<dbReference type="Proteomes" id="UP001497482">
    <property type="component" value="Chromosome 21"/>
</dbReference>
<name>A0AAV2LCN3_KNICA</name>
<protein>
    <recommendedName>
        <fullName evidence="3">Secreted protein</fullName>
    </recommendedName>
</protein>
<gene>
    <name evidence="1" type="ORF">KC01_LOCUS25820</name>
</gene>
<dbReference type="AlphaFoldDB" id="A0AAV2LCN3"/>
<evidence type="ECO:0000313" key="2">
    <source>
        <dbReference type="Proteomes" id="UP001497482"/>
    </source>
</evidence>
<evidence type="ECO:0000313" key="1">
    <source>
        <dbReference type="EMBL" id="CAL1597309.1"/>
    </source>
</evidence>